<dbReference type="CDD" id="cd00063">
    <property type="entry name" value="FN3"/>
    <property type="match status" value="1"/>
</dbReference>
<accession>A0A9Q1CA90</accession>
<evidence type="ECO:0000256" key="1">
    <source>
        <dbReference type="ARBA" id="ARBA00004479"/>
    </source>
</evidence>
<keyword evidence="7 10" id="KW-0472">Membrane</keyword>
<keyword evidence="6 10" id="KW-1133">Transmembrane helix</keyword>
<dbReference type="PROSITE" id="PS50835">
    <property type="entry name" value="IG_LIKE"/>
    <property type="match status" value="1"/>
</dbReference>
<comment type="subcellular location">
    <subcellularLocation>
        <location evidence="1">Membrane</location>
        <topology evidence="1">Single-pass type I membrane protein</topology>
    </subcellularLocation>
</comment>
<gene>
    <name evidence="14" type="ORF">HOLleu_15444</name>
</gene>
<keyword evidence="9" id="KW-0325">Glycoprotein</keyword>
<dbReference type="PANTHER" id="PTHR48423:SF1">
    <property type="entry name" value="INTERLEUKIN-27 RECEPTOR SUBUNIT ALPHA"/>
    <property type="match status" value="1"/>
</dbReference>
<keyword evidence="4 11" id="KW-0732">Signal</keyword>
<evidence type="ECO:0000313" key="15">
    <source>
        <dbReference type="Proteomes" id="UP001152320"/>
    </source>
</evidence>
<evidence type="ECO:0000259" key="12">
    <source>
        <dbReference type="PROSITE" id="PS50835"/>
    </source>
</evidence>
<dbReference type="Proteomes" id="UP001152320">
    <property type="component" value="Chromosome 6"/>
</dbReference>
<dbReference type="SUPFAM" id="SSF49265">
    <property type="entry name" value="Fibronectin type III"/>
    <property type="match status" value="1"/>
</dbReference>
<name>A0A9Q1CA90_HOLLE</name>
<evidence type="ECO:0000256" key="3">
    <source>
        <dbReference type="ARBA" id="ARBA00022692"/>
    </source>
</evidence>
<protein>
    <submittedName>
        <fullName evidence="14">Protein sidekick-2</fullName>
    </submittedName>
</protein>
<dbReference type="InterPro" id="IPR052672">
    <property type="entry name" value="Type1_Cytokine_Rcpt_Type2"/>
</dbReference>
<evidence type="ECO:0000256" key="4">
    <source>
        <dbReference type="ARBA" id="ARBA00022729"/>
    </source>
</evidence>
<sequence>MLLTWISLVTCVSGLIQHGDGCEVSQVNVVLGERLRLDCCEDQNVSWWKDGQRLSNSTGESYLRERTQEGDWGDYYCNSTNTNESQSFQVRVGKIPPTPSPPECFKSPNSTILCTATKNSSLAKEICIKTRYMKQVCQNTPTVSLVVDLDTWVCLDSCTLVVTVRNDFGSATTEANFGRGLSHKVVPDPPENVTLTPVSQIRFGTSFSLPATWKKKSSIFYRYSYSHLDKTHELEYPEFIVNPEDMKTIKFDFSLQNNSVIWTEVCLQVQFKYGYTGSPHWSNYSSSVCNYTLEFAPAAPPQNFIVQEDKRRLASGLVTFSWEPPPKGKRNGFIRRYELTVQESDSNTTTTRTVPGEKTEITLRDELEENRAYKVFLTAWTNGGESEQAVQTLKARQRITVVPWIILSVTSIAALLILFRLVWILYRKMTADHLPELYLKIPEIKMLHALQELSRKAPSQPQEEVFDKLKSRDNAMISVNHDADEYCTNDDLGHYLARQEFEVTDSGILVGSSSYSSSGVRSYSLVQRTPGTMTPDGLNIHIDVNDPYLPSMPICPMPSERSSEPPNYIKYSQLNRNDSGCYTKAVNGLKPNYERNSLPVEVMVHETTQLTVGSQNDEK</sequence>
<keyword evidence="5" id="KW-0677">Repeat</keyword>
<reference evidence="14" key="1">
    <citation type="submission" date="2021-10" db="EMBL/GenBank/DDBJ databases">
        <title>Tropical sea cucumber genome reveals ecological adaptation and Cuvierian tubules defense mechanism.</title>
        <authorList>
            <person name="Chen T."/>
        </authorList>
    </citation>
    <scope>NUCLEOTIDE SEQUENCE</scope>
    <source>
        <strain evidence="14">Nanhai2018</strain>
        <tissue evidence="14">Muscle</tissue>
    </source>
</reference>
<evidence type="ECO:0000256" key="2">
    <source>
        <dbReference type="ARBA" id="ARBA00008921"/>
    </source>
</evidence>
<evidence type="ECO:0000256" key="10">
    <source>
        <dbReference type="SAM" id="Phobius"/>
    </source>
</evidence>
<dbReference type="SUPFAM" id="SSF48726">
    <property type="entry name" value="Immunoglobulin"/>
    <property type="match status" value="1"/>
</dbReference>
<keyword evidence="3 10" id="KW-0812">Transmembrane</keyword>
<dbReference type="AlphaFoldDB" id="A0A9Q1CA90"/>
<evidence type="ECO:0000256" key="11">
    <source>
        <dbReference type="SAM" id="SignalP"/>
    </source>
</evidence>
<dbReference type="InterPro" id="IPR013783">
    <property type="entry name" value="Ig-like_fold"/>
</dbReference>
<evidence type="ECO:0000256" key="7">
    <source>
        <dbReference type="ARBA" id="ARBA00023136"/>
    </source>
</evidence>
<proteinExistence type="inferred from homology"/>
<feature type="domain" description="Ig-like" evidence="12">
    <location>
        <begin position="22"/>
        <end position="93"/>
    </location>
</feature>
<dbReference type="PANTHER" id="PTHR48423">
    <property type="entry name" value="INTERLEUKIN-27 RECEPTOR SUBUNIT ALPHA"/>
    <property type="match status" value="1"/>
</dbReference>
<evidence type="ECO:0000256" key="8">
    <source>
        <dbReference type="ARBA" id="ARBA00023170"/>
    </source>
</evidence>
<keyword evidence="8" id="KW-0675">Receptor</keyword>
<dbReference type="InterPro" id="IPR007110">
    <property type="entry name" value="Ig-like_dom"/>
</dbReference>
<evidence type="ECO:0000313" key="14">
    <source>
        <dbReference type="EMBL" id="KAJ8040974.1"/>
    </source>
</evidence>
<dbReference type="InterPro" id="IPR003961">
    <property type="entry name" value="FN3_dom"/>
</dbReference>
<evidence type="ECO:0000256" key="6">
    <source>
        <dbReference type="ARBA" id="ARBA00022989"/>
    </source>
</evidence>
<dbReference type="InterPro" id="IPR036179">
    <property type="entry name" value="Ig-like_dom_sf"/>
</dbReference>
<dbReference type="GO" id="GO:0005886">
    <property type="term" value="C:plasma membrane"/>
    <property type="evidence" value="ECO:0007669"/>
    <property type="project" value="UniProtKB-ARBA"/>
</dbReference>
<dbReference type="InterPro" id="IPR036116">
    <property type="entry name" value="FN3_sf"/>
</dbReference>
<comment type="caution">
    <text evidence="14">The sequence shown here is derived from an EMBL/GenBank/DDBJ whole genome shotgun (WGS) entry which is preliminary data.</text>
</comment>
<evidence type="ECO:0000256" key="5">
    <source>
        <dbReference type="ARBA" id="ARBA00022737"/>
    </source>
</evidence>
<feature type="transmembrane region" description="Helical" evidence="10">
    <location>
        <begin position="401"/>
        <end position="426"/>
    </location>
</feature>
<feature type="domain" description="Fibronectin type-III" evidence="13">
    <location>
        <begin position="300"/>
        <end position="403"/>
    </location>
</feature>
<feature type="signal peptide" evidence="11">
    <location>
        <begin position="1"/>
        <end position="21"/>
    </location>
</feature>
<evidence type="ECO:0000256" key="9">
    <source>
        <dbReference type="ARBA" id="ARBA00023180"/>
    </source>
</evidence>
<comment type="similarity">
    <text evidence="2">Belongs to the type I cytokine receptor family. Type 2 subfamily.</text>
</comment>
<dbReference type="PROSITE" id="PS50853">
    <property type="entry name" value="FN3"/>
    <property type="match status" value="1"/>
</dbReference>
<organism evidence="14 15">
    <name type="scientific">Holothuria leucospilota</name>
    <name type="common">Black long sea cucumber</name>
    <name type="synonym">Mertensiothuria leucospilota</name>
    <dbReference type="NCBI Taxonomy" id="206669"/>
    <lineage>
        <taxon>Eukaryota</taxon>
        <taxon>Metazoa</taxon>
        <taxon>Echinodermata</taxon>
        <taxon>Eleutherozoa</taxon>
        <taxon>Echinozoa</taxon>
        <taxon>Holothuroidea</taxon>
        <taxon>Aspidochirotacea</taxon>
        <taxon>Aspidochirotida</taxon>
        <taxon>Holothuriidae</taxon>
        <taxon>Holothuria</taxon>
    </lineage>
</organism>
<dbReference type="Gene3D" id="2.60.40.10">
    <property type="entry name" value="Immunoglobulins"/>
    <property type="match status" value="2"/>
</dbReference>
<evidence type="ECO:0000259" key="13">
    <source>
        <dbReference type="PROSITE" id="PS50853"/>
    </source>
</evidence>
<dbReference type="Pfam" id="PF00041">
    <property type="entry name" value="fn3"/>
    <property type="match status" value="1"/>
</dbReference>
<keyword evidence="15" id="KW-1185">Reference proteome</keyword>
<dbReference type="EMBL" id="JAIZAY010000006">
    <property type="protein sequence ID" value="KAJ8040974.1"/>
    <property type="molecule type" value="Genomic_DNA"/>
</dbReference>
<feature type="chain" id="PRO_5040132600" evidence="11">
    <location>
        <begin position="22"/>
        <end position="619"/>
    </location>
</feature>